<dbReference type="AlphaFoldDB" id="A0A1G1V9C0"/>
<feature type="transmembrane region" description="Helical" evidence="1">
    <location>
        <begin position="57"/>
        <end position="78"/>
    </location>
</feature>
<name>A0A1G1V9C0_9BACT</name>
<protein>
    <submittedName>
        <fullName evidence="2">Uncharacterized protein</fullName>
    </submittedName>
</protein>
<keyword evidence="1" id="KW-1133">Transmembrane helix</keyword>
<keyword evidence="1" id="KW-0812">Transmembrane</keyword>
<sequence length="88" mass="10566">MVTLVELEVEVEKIKERNRRVEADKDWETSKTRIVFISSLTFVLLYLFLRLSDQPLALLKALVATVLYWVSTESYGMLKKWWLKRRHH</sequence>
<dbReference type="EMBL" id="MHBZ01000009">
    <property type="protein sequence ID" value="OGY11953.1"/>
    <property type="molecule type" value="Genomic_DNA"/>
</dbReference>
<dbReference type="Proteomes" id="UP000178319">
    <property type="component" value="Unassembled WGS sequence"/>
</dbReference>
<gene>
    <name evidence="2" type="ORF">A3D26_03110</name>
</gene>
<comment type="caution">
    <text evidence="2">The sequence shown here is derived from an EMBL/GenBank/DDBJ whole genome shotgun (WGS) entry which is preliminary data.</text>
</comment>
<evidence type="ECO:0000256" key="1">
    <source>
        <dbReference type="SAM" id="Phobius"/>
    </source>
</evidence>
<dbReference type="STRING" id="1797516.A3D26_03110"/>
<reference evidence="2 3" key="1">
    <citation type="journal article" date="2016" name="Nat. Commun.">
        <title>Thousands of microbial genomes shed light on interconnected biogeochemical processes in an aquifer system.</title>
        <authorList>
            <person name="Anantharaman K."/>
            <person name="Brown C.T."/>
            <person name="Hug L.A."/>
            <person name="Sharon I."/>
            <person name="Castelle C.J."/>
            <person name="Probst A.J."/>
            <person name="Thomas B.C."/>
            <person name="Singh A."/>
            <person name="Wilkins M.J."/>
            <person name="Karaoz U."/>
            <person name="Brodie E.L."/>
            <person name="Williams K.H."/>
            <person name="Hubbard S.S."/>
            <person name="Banfield J.F."/>
        </authorList>
    </citation>
    <scope>NUCLEOTIDE SEQUENCE [LARGE SCALE GENOMIC DNA]</scope>
</reference>
<feature type="transmembrane region" description="Helical" evidence="1">
    <location>
        <begin position="34"/>
        <end position="51"/>
    </location>
</feature>
<evidence type="ECO:0000313" key="3">
    <source>
        <dbReference type="Proteomes" id="UP000178319"/>
    </source>
</evidence>
<keyword evidence="1" id="KW-0472">Membrane</keyword>
<proteinExistence type="predicted"/>
<accession>A0A1G1V9C0</accession>
<evidence type="ECO:0000313" key="2">
    <source>
        <dbReference type="EMBL" id="OGY11953.1"/>
    </source>
</evidence>
<organism evidence="2 3">
    <name type="scientific">Candidatus Blackburnbacteria bacterium RIFCSPHIGHO2_02_FULL_44_20</name>
    <dbReference type="NCBI Taxonomy" id="1797516"/>
    <lineage>
        <taxon>Bacteria</taxon>
        <taxon>Candidatus Blackburniibacteriota</taxon>
    </lineage>
</organism>